<dbReference type="SUPFAM" id="SSF47473">
    <property type="entry name" value="EF-hand"/>
    <property type="match status" value="1"/>
</dbReference>
<proteinExistence type="predicted"/>
<evidence type="ECO:0000256" key="2">
    <source>
        <dbReference type="ARBA" id="ARBA00022475"/>
    </source>
</evidence>
<feature type="region of interest" description="Disordered" evidence="5">
    <location>
        <begin position="41"/>
        <end position="60"/>
    </location>
</feature>
<dbReference type="InterPro" id="IPR002048">
    <property type="entry name" value="EF_hand_dom"/>
</dbReference>
<feature type="chain" id="PRO_5040325648" evidence="7">
    <location>
        <begin position="20"/>
        <end position="998"/>
    </location>
</feature>
<dbReference type="InterPro" id="IPR017896">
    <property type="entry name" value="4Fe4S_Fe-S-bd"/>
</dbReference>
<dbReference type="InterPro" id="IPR027417">
    <property type="entry name" value="P-loop_NTPase"/>
</dbReference>
<dbReference type="PROSITE" id="PS51379">
    <property type="entry name" value="4FE4S_FER_2"/>
    <property type="match status" value="1"/>
</dbReference>
<dbReference type="PROSITE" id="PS50045">
    <property type="entry name" value="SIGMA54_INTERACT_4"/>
    <property type="match status" value="1"/>
</dbReference>
<keyword evidence="7" id="KW-0732">Signal</keyword>
<feature type="transmembrane region" description="Helical" evidence="6">
    <location>
        <begin position="656"/>
        <end position="677"/>
    </location>
</feature>
<accession>A0A9N8HAX6</accession>
<feature type="transmembrane region" description="Helical" evidence="6">
    <location>
        <begin position="468"/>
        <end position="485"/>
    </location>
</feature>
<dbReference type="GO" id="GO:0005509">
    <property type="term" value="F:calcium ion binding"/>
    <property type="evidence" value="ECO:0007669"/>
    <property type="project" value="InterPro"/>
</dbReference>
<dbReference type="AlphaFoldDB" id="A0A9N8HAX6"/>
<dbReference type="PANTHER" id="PTHR30224">
    <property type="entry name" value="ELECTRON TRANSPORT PROTEIN"/>
    <property type="match status" value="1"/>
</dbReference>
<dbReference type="SUPFAM" id="SSF52540">
    <property type="entry name" value="P-loop containing nucleoside triphosphate hydrolases"/>
    <property type="match status" value="1"/>
</dbReference>
<feature type="domain" description="Sigma-54 factor interaction" evidence="8">
    <location>
        <begin position="60"/>
        <end position="297"/>
    </location>
</feature>
<evidence type="ECO:0000256" key="3">
    <source>
        <dbReference type="ARBA" id="ARBA00022837"/>
    </source>
</evidence>
<feature type="transmembrane region" description="Helical" evidence="6">
    <location>
        <begin position="613"/>
        <end position="632"/>
    </location>
</feature>
<keyword evidence="6" id="KW-1133">Transmembrane helix</keyword>
<evidence type="ECO:0000259" key="9">
    <source>
        <dbReference type="PROSITE" id="PS50222"/>
    </source>
</evidence>
<gene>
    <name evidence="11" type="ORF">SEMRO_314_G114980.1</name>
</gene>
<feature type="transmembrane region" description="Helical" evidence="6">
    <location>
        <begin position="970"/>
        <end position="991"/>
    </location>
</feature>
<feature type="domain" description="4Fe-4S ferredoxin-type" evidence="10">
    <location>
        <begin position="554"/>
        <end position="583"/>
    </location>
</feature>
<evidence type="ECO:0000256" key="4">
    <source>
        <dbReference type="ARBA" id="ARBA00023136"/>
    </source>
</evidence>
<evidence type="ECO:0000256" key="7">
    <source>
        <dbReference type="SAM" id="SignalP"/>
    </source>
</evidence>
<comment type="caution">
    <text evidence="11">The sequence shown here is derived from an EMBL/GenBank/DDBJ whole genome shotgun (WGS) entry which is preliminary data.</text>
</comment>
<dbReference type="PROSITE" id="PS50222">
    <property type="entry name" value="EF_HAND_2"/>
    <property type="match status" value="1"/>
</dbReference>
<feature type="transmembrane region" description="Helical" evidence="6">
    <location>
        <begin position="356"/>
        <end position="375"/>
    </location>
</feature>
<feature type="signal peptide" evidence="7">
    <location>
        <begin position="1"/>
        <end position="19"/>
    </location>
</feature>
<keyword evidence="6" id="KW-0812">Transmembrane</keyword>
<organism evidence="11 12">
    <name type="scientific">Seminavis robusta</name>
    <dbReference type="NCBI Taxonomy" id="568900"/>
    <lineage>
        <taxon>Eukaryota</taxon>
        <taxon>Sar</taxon>
        <taxon>Stramenopiles</taxon>
        <taxon>Ochrophyta</taxon>
        <taxon>Bacillariophyta</taxon>
        <taxon>Bacillariophyceae</taxon>
        <taxon>Bacillariophycidae</taxon>
        <taxon>Naviculales</taxon>
        <taxon>Naviculaceae</taxon>
        <taxon>Seminavis</taxon>
    </lineage>
</organism>
<dbReference type="EMBL" id="CAICTM010000313">
    <property type="protein sequence ID" value="CAB9507626.1"/>
    <property type="molecule type" value="Genomic_DNA"/>
</dbReference>
<evidence type="ECO:0000259" key="8">
    <source>
        <dbReference type="PROSITE" id="PS50045"/>
    </source>
</evidence>
<reference evidence="11" key="1">
    <citation type="submission" date="2020-06" db="EMBL/GenBank/DDBJ databases">
        <authorList>
            <consortium name="Plant Systems Biology data submission"/>
        </authorList>
    </citation>
    <scope>NUCLEOTIDE SEQUENCE</scope>
    <source>
        <strain evidence="11">D6</strain>
    </source>
</reference>
<dbReference type="InterPro" id="IPR002078">
    <property type="entry name" value="Sigma_54_int"/>
</dbReference>
<dbReference type="InterPro" id="IPR011992">
    <property type="entry name" value="EF-hand-dom_pair"/>
</dbReference>
<dbReference type="GO" id="GO:0006355">
    <property type="term" value="P:regulation of DNA-templated transcription"/>
    <property type="evidence" value="ECO:0007669"/>
    <property type="project" value="InterPro"/>
</dbReference>
<dbReference type="Pfam" id="PF12801">
    <property type="entry name" value="Fer4_5"/>
    <property type="match status" value="2"/>
</dbReference>
<keyword evidence="4 6" id="KW-0472">Membrane</keyword>
<keyword evidence="12" id="KW-1185">Reference proteome</keyword>
<dbReference type="InterPro" id="IPR052378">
    <property type="entry name" value="NosR_regulator"/>
</dbReference>
<dbReference type="CDD" id="cd00051">
    <property type="entry name" value="EFh"/>
    <property type="match status" value="1"/>
</dbReference>
<feature type="domain" description="EF-hand" evidence="9">
    <location>
        <begin position="806"/>
        <end position="841"/>
    </location>
</feature>
<feature type="transmembrane region" description="Helical" evidence="6">
    <location>
        <begin position="883"/>
        <end position="901"/>
    </location>
</feature>
<dbReference type="GO" id="GO:0005524">
    <property type="term" value="F:ATP binding"/>
    <property type="evidence" value="ECO:0007669"/>
    <property type="project" value="InterPro"/>
</dbReference>
<feature type="transmembrane region" description="Helical" evidence="6">
    <location>
        <begin position="437"/>
        <end position="456"/>
    </location>
</feature>
<dbReference type="PROSITE" id="PS00018">
    <property type="entry name" value="EF_HAND_1"/>
    <property type="match status" value="1"/>
</dbReference>
<dbReference type="InterPro" id="IPR018247">
    <property type="entry name" value="EF_Hand_1_Ca_BS"/>
</dbReference>
<dbReference type="GO" id="GO:0005886">
    <property type="term" value="C:plasma membrane"/>
    <property type="evidence" value="ECO:0007669"/>
    <property type="project" value="UniProtKB-SubCell"/>
</dbReference>
<protein>
    <submittedName>
        <fullName evidence="11">Nitrogen assimilation regulatory protein</fullName>
    </submittedName>
</protein>
<evidence type="ECO:0000256" key="1">
    <source>
        <dbReference type="ARBA" id="ARBA00004236"/>
    </source>
</evidence>
<dbReference type="Proteomes" id="UP001153069">
    <property type="component" value="Unassembled WGS sequence"/>
</dbReference>
<dbReference type="OrthoDB" id="531141at2759"/>
<dbReference type="Gene3D" id="1.10.238.10">
    <property type="entry name" value="EF-hand"/>
    <property type="match status" value="1"/>
</dbReference>
<keyword evidence="3" id="KW-0106">Calcium</keyword>
<feature type="transmembrane region" description="Helical" evidence="6">
    <location>
        <begin position="939"/>
        <end position="958"/>
    </location>
</feature>
<dbReference type="SMART" id="SM00054">
    <property type="entry name" value="EFh"/>
    <property type="match status" value="3"/>
</dbReference>
<evidence type="ECO:0000259" key="10">
    <source>
        <dbReference type="PROSITE" id="PS51379"/>
    </source>
</evidence>
<dbReference type="PANTHER" id="PTHR30224:SF4">
    <property type="entry name" value="ELECTRON TRANSPORT PROTEIN YCCM-RELATED"/>
    <property type="match status" value="1"/>
</dbReference>
<name>A0A9N8HAX6_9STRA</name>
<evidence type="ECO:0000256" key="6">
    <source>
        <dbReference type="SAM" id="Phobius"/>
    </source>
</evidence>
<dbReference type="Gene3D" id="3.40.50.300">
    <property type="entry name" value="P-loop containing nucleotide triphosphate hydrolases"/>
    <property type="match status" value="1"/>
</dbReference>
<sequence>MAISPAFLALLLLVGRVSAFQSLPLQRVPVLSSLTRRRAVSVDSSNSRSHNEEEPSTSILLGKSPKAVRLRKNLQEIWSDPSVSPIVIVGPKGSGKPSIVEELLERLPSWQTQTIHRLDMDDAASLLDTMLGTATNTSTKGEQGLLDILSDQQNTTLVLKGFESRSSSSQDELSRRQELQATVTKLLTEQSFYSRWQGREKTFQPRIVYSQHTYGSQEPEFLKNKKPDNRVLLLKVPAIESRGKDLSLISQAKINVFQKEYGLRNVQLTPEANKRLLDHTWGDGEPELDQELRNALLRLALEKKRNPYLFEGPLPFLLLSRHMLTNAPNESMRRRLLYDFPFLRRIIESPWIFDHLQRYIVAPVFVAFLVILFWGPQTRDHSAALTVFWAGWWPAVMLSFPLLGRIWCSICPFMVVGNLAQEAVTAAGVELKKWPKWVNMAGAPFAFGLFFGILVWEELWDLPQNGALSAWLLLLITSGALFNSVQFEKRMWCRHLCPIGAMCRTFGTMSMTEVRSFKANCQGCTNPQCVNGDSPVPSPTDTFALKGCTMGLKNNQLTDMGHCTLCMSCVKNCDTQVPEVNTRPLGIDYGLPWLLPPAFQDPKNMQISQVETNFYMGALLTVLQGSVLLHYMPQMLHYLDLDPAISTAAPALDSAFYIHAAATVIILALPGIVSLLVDQIAVPLENALLSLKVSWGKPTIEEEAKQRAIVDAYEALLKSDKTLEDTLEELDPDRDGNIACWEVERALKHLQLPETECETLMDLTRKRFGRRRIESMPTEAFLDAFQQLYVEARGTDDSLPTKVQLETQKTFVELFNELDEDGDGFIMPGDFDKLIDRNFRIQRSWEEKLELFRSADVVGQGRLNLFEFMTLIRKIAQAGIQEIGYGYLPLAWASLTSYWIGLGLKELGLTLERLPDTFYLDRLFPAIHLPSLVASDETVQFVQAFLVIGSLPVSIGLLQKLCDDNKISGLRFGSHVAVQVVGAWATVYLMLSSTPFVA</sequence>
<keyword evidence="2" id="KW-1003">Cell membrane</keyword>
<comment type="subcellular location">
    <subcellularLocation>
        <location evidence="1">Cell membrane</location>
    </subcellularLocation>
</comment>
<evidence type="ECO:0000313" key="12">
    <source>
        <dbReference type="Proteomes" id="UP001153069"/>
    </source>
</evidence>
<evidence type="ECO:0000313" key="11">
    <source>
        <dbReference type="EMBL" id="CAB9507626.1"/>
    </source>
</evidence>
<evidence type="ECO:0000256" key="5">
    <source>
        <dbReference type="SAM" id="MobiDB-lite"/>
    </source>
</evidence>